<dbReference type="EMBL" id="JACASI010000014">
    <property type="protein sequence ID" value="MCQ3828925.1"/>
    <property type="molecule type" value="Genomic_DNA"/>
</dbReference>
<evidence type="ECO:0000313" key="2">
    <source>
        <dbReference type="EMBL" id="MCQ3828925.1"/>
    </source>
</evidence>
<dbReference type="RefSeq" id="WP_231758345.1">
    <property type="nucleotide sequence ID" value="NZ_CP088953.1"/>
</dbReference>
<evidence type="ECO:0000256" key="1">
    <source>
        <dbReference type="SAM" id="Phobius"/>
    </source>
</evidence>
<keyword evidence="3" id="KW-1185">Reference proteome</keyword>
<feature type="transmembrane region" description="Helical" evidence="1">
    <location>
        <begin position="170"/>
        <end position="188"/>
    </location>
</feature>
<feature type="transmembrane region" description="Helical" evidence="1">
    <location>
        <begin position="12"/>
        <end position="29"/>
    </location>
</feature>
<dbReference type="Proteomes" id="UP001205566">
    <property type="component" value="Unassembled WGS sequence"/>
</dbReference>
<protein>
    <recommendedName>
        <fullName evidence="4">Peptidase</fullName>
    </recommendedName>
</protein>
<evidence type="ECO:0008006" key="4">
    <source>
        <dbReference type="Google" id="ProtNLM"/>
    </source>
</evidence>
<feature type="transmembrane region" description="Helical" evidence="1">
    <location>
        <begin position="137"/>
        <end position="163"/>
    </location>
</feature>
<sequence>MKSRTRLLWIKLHTYFSCFFLPLAVMYLSTGMLHMMDIDGGVRSEVQFEVPVPAGIPEAEDEVRALLLPLMAQHGQDMKLPADYYYEPKESYIGWYGYKGQVYFEPLEDPGKAILHVKKHDLWHQFLLIHKGHAGPVFWVLGILFGLSLLFSLVSGLVIAIAVPMFRKTSIVFTLLGAATLAIGIALSV</sequence>
<evidence type="ECO:0000313" key="3">
    <source>
        <dbReference type="Proteomes" id="UP001205566"/>
    </source>
</evidence>
<accession>A0ABT1NYG7</accession>
<keyword evidence="1" id="KW-1133">Transmembrane helix</keyword>
<keyword evidence="1" id="KW-0812">Transmembrane</keyword>
<comment type="caution">
    <text evidence="2">The sequence shown here is derived from an EMBL/GenBank/DDBJ whole genome shotgun (WGS) entry which is preliminary data.</text>
</comment>
<proteinExistence type="predicted"/>
<name>A0ABT1NYG7_9GAMM</name>
<keyword evidence="1" id="KW-0472">Membrane</keyword>
<organism evidence="2 3">
    <name type="scientific">Microbulbifer elongatus</name>
    <dbReference type="NCBI Taxonomy" id="86173"/>
    <lineage>
        <taxon>Bacteria</taxon>
        <taxon>Pseudomonadati</taxon>
        <taxon>Pseudomonadota</taxon>
        <taxon>Gammaproteobacteria</taxon>
        <taxon>Cellvibrionales</taxon>
        <taxon>Microbulbiferaceae</taxon>
        <taxon>Microbulbifer</taxon>
    </lineage>
</organism>
<gene>
    <name evidence="2" type="ORF">HXX02_05670</name>
</gene>
<reference evidence="2" key="1">
    <citation type="thesis" date="2020" institute="Technische Universitat Dresden" country="Dresden, Germany">
        <title>The Agarolytic System of Microbulbifer elongatus PORT2, Isolated from Batu Karas, Pangandaran West Java Indonesia.</title>
        <authorList>
            <person name="Anggraeni S.R."/>
        </authorList>
    </citation>
    <scope>NUCLEOTIDE SEQUENCE</scope>
    <source>
        <strain evidence="2">PORT2</strain>
    </source>
</reference>